<feature type="domain" description="DUF4435" evidence="1">
    <location>
        <begin position="36"/>
        <end position="145"/>
    </location>
</feature>
<dbReference type="EMBL" id="JABFUB010000064">
    <property type="protein sequence ID" value="MCG6663945.1"/>
    <property type="molecule type" value="Genomic_DNA"/>
</dbReference>
<keyword evidence="5" id="KW-1185">Reference proteome</keyword>
<dbReference type="Proteomes" id="UP000814353">
    <property type="component" value="Unassembled WGS sequence"/>
</dbReference>
<dbReference type="InterPro" id="IPR029492">
    <property type="entry name" value="DUF4435"/>
</dbReference>
<dbReference type="Proteomes" id="UP000518091">
    <property type="component" value="Unassembled WGS sequence"/>
</dbReference>
<dbReference type="EMBL" id="JACEFT010000086">
    <property type="protein sequence ID" value="MBA2781286.1"/>
    <property type="molecule type" value="Genomic_DNA"/>
</dbReference>
<gene>
    <name evidence="2" type="ORF">H1D44_20700</name>
    <name evidence="3" type="ORF">HOP48_20785</name>
</gene>
<reference evidence="3 5" key="1">
    <citation type="submission" date="2020-05" db="EMBL/GenBank/DDBJ databases">
        <title>Comparative genomic analysis of denitrifying bacteria from Halomonas genus.</title>
        <authorList>
            <person name="Wang L."/>
            <person name="Shao Z."/>
        </authorList>
    </citation>
    <scope>NUCLEOTIDE SEQUENCE [LARGE SCALE GENOMIC DNA]</scope>
    <source>
        <strain evidence="3 5">DSM 17331</strain>
    </source>
</reference>
<evidence type="ECO:0000313" key="4">
    <source>
        <dbReference type="Proteomes" id="UP000518091"/>
    </source>
</evidence>
<accession>A0A7W0AGD0</accession>
<comment type="caution">
    <text evidence="2">The sequence shown here is derived from an EMBL/GenBank/DDBJ whole genome shotgun (WGS) entry which is preliminary data.</text>
</comment>
<proteinExistence type="predicted"/>
<evidence type="ECO:0000313" key="5">
    <source>
        <dbReference type="Proteomes" id="UP000814353"/>
    </source>
</evidence>
<name>A0A7W0AGD0_9GAMM</name>
<evidence type="ECO:0000313" key="2">
    <source>
        <dbReference type="EMBL" id="MBA2781286.1"/>
    </source>
</evidence>
<reference evidence="2 4" key="2">
    <citation type="submission" date="2020-07" db="EMBL/GenBank/DDBJ databases">
        <title>Identification of Halomonas strains.</title>
        <authorList>
            <person name="Xiao Z."/>
            <person name="Shen J."/>
        </authorList>
    </citation>
    <scope>NUCLEOTIDE SEQUENCE [LARGE SCALE GENOMIC DNA]</scope>
    <source>
        <strain evidence="2 4">DSM 17331</strain>
    </source>
</reference>
<protein>
    <submittedName>
        <fullName evidence="2">DUF4435 domain-containing protein</fullName>
    </submittedName>
</protein>
<evidence type="ECO:0000259" key="1">
    <source>
        <dbReference type="Pfam" id="PF14491"/>
    </source>
</evidence>
<dbReference type="Pfam" id="PF14491">
    <property type="entry name" value="DUF4435"/>
    <property type="match status" value="1"/>
</dbReference>
<dbReference type="AlphaFoldDB" id="A0A7W0AGD0"/>
<evidence type="ECO:0000313" key="3">
    <source>
        <dbReference type="EMBL" id="MCG6663945.1"/>
    </source>
</evidence>
<organism evidence="2 4">
    <name type="scientific">Billgrantia kenyensis</name>
    <dbReference type="NCBI Taxonomy" id="321266"/>
    <lineage>
        <taxon>Bacteria</taxon>
        <taxon>Pseudomonadati</taxon>
        <taxon>Pseudomonadota</taxon>
        <taxon>Gammaproteobacteria</taxon>
        <taxon>Oceanospirillales</taxon>
        <taxon>Halomonadaceae</taxon>
        <taxon>Billgrantia</taxon>
    </lineage>
</organism>
<sequence length="296" mass="34084">MIFQTGSQSHGTRQLDVENSESELRDIGLSTIFEKVIFVEGSGDQAVLEYYLRDKNVEIKPLKGSNEVVAAFEKISNISRYIHGSKFVFLVDSDNKPEGIFENLRALNPDFYDSHFIRLPCHEIENLFLDEKLFKKTIDKYLRVQGNEASSPSEASIRKYIVEKARESLPKVYKKECSLLMQRVVERFFAPCIWGNKDFDWSTAESVERQLTSEVFTEDNTENLFHLLSSEARQVYNNYENINEDTLLSKCDGKQVLGKCIWYYSHKAGVQASAFRNALYNHAYSNRAVSMTKCNT</sequence>